<gene>
    <name evidence="1" type="ORF">G7Y89_g12873</name>
</gene>
<evidence type="ECO:0000313" key="1">
    <source>
        <dbReference type="EMBL" id="KAF4625296.1"/>
    </source>
</evidence>
<comment type="caution">
    <text evidence="1">The sequence shown here is derived from an EMBL/GenBank/DDBJ whole genome shotgun (WGS) entry which is preliminary data.</text>
</comment>
<reference evidence="1 2" key="1">
    <citation type="submission" date="2020-03" db="EMBL/GenBank/DDBJ databases">
        <title>Draft Genome Sequence of Cudoniella acicularis.</title>
        <authorList>
            <person name="Buettner E."/>
            <person name="Kellner H."/>
        </authorList>
    </citation>
    <scope>NUCLEOTIDE SEQUENCE [LARGE SCALE GENOMIC DNA]</scope>
    <source>
        <strain evidence="1 2">DSM 108380</strain>
    </source>
</reference>
<dbReference type="PANTHER" id="PTHR42354">
    <property type="entry name" value="C2H2-TYPE DOMAIN-CONTAINING PROTEIN"/>
    <property type="match status" value="1"/>
</dbReference>
<protein>
    <submittedName>
        <fullName evidence="1">Uncharacterized protein</fullName>
    </submittedName>
</protein>
<dbReference type="OrthoDB" id="5309037at2759"/>
<sequence length="360" mass="40041">MSGIEIVAGVAAVVQAFNGSVTLYRSWRDKRRERLENAQNQNLERSLTIGGTTVQREYDGHFARLGREFAVGDDRAKAELTGYVIKLQHTIITMMTESNSSFALVLPSLPTIYSTSEDTRMGVVSALAQQYQRIAQARPLSGSCLLTGPSQATTSAGTSTSSSDPVFRICRAGTNPRLEKKWGSWAWHCDCGYATAPRGLGGSRPPEPHLISPKESDIHYPAIEEEYYKYHLISGRPVVDGVAYSNTGREDLKHFLYCPICYDGSLRDDEVDRYTEGGMHQHLKDNHKFSELKSKNLLADGGINRAAEGSKKIGRGARGRIVRIGDWRPVAYLKLKRVYKEDTGIEVYCTAIRNILVFML</sequence>
<dbReference type="Proteomes" id="UP000566819">
    <property type="component" value="Unassembled WGS sequence"/>
</dbReference>
<name>A0A8H4RAZ8_9HELO</name>
<accession>A0A8H4RAZ8</accession>
<proteinExistence type="predicted"/>
<evidence type="ECO:0000313" key="2">
    <source>
        <dbReference type="Proteomes" id="UP000566819"/>
    </source>
</evidence>
<organism evidence="1 2">
    <name type="scientific">Cudoniella acicularis</name>
    <dbReference type="NCBI Taxonomy" id="354080"/>
    <lineage>
        <taxon>Eukaryota</taxon>
        <taxon>Fungi</taxon>
        <taxon>Dikarya</taxon>
        <taxon>Ascomycota</taxon>
        <taxon>Pezizomycotina</taxon>
        <taxon>Leotiomycetes</taxon>
        <taxon>Helotiales</taxon>
        <taxon>Tricladiaceae</taxon>
        <taxon>Cudoniella</taxon>
    </lineage>
</organism>
<keyword evidence="2" id="KW-1185">Reference proteome</keyword>
<dbReference type="AlphaFoldDB" id="A0A8H4RAZ8"/>
<dbReference type="EMBL" id="JAAMPI010001417">
    <property type="protein sequence ID" value="KAF4625296.1"/>
    <property type="molecule type" value="Genomic_DNA"/>
</dbReference>
<dbReference type="PANTHER" id="PTHR42354:SF1">
    <property type="entry name" value="C2H2-TYPE DOMAIN-CONTAINING PROTEIN"/>
    <property type="match status" value="1"/>
</dbReference>